<dbReference type="Pfam" id="PF04408">
    <property type="entry name" value="WHD_HA2"/>
    <property type="match status" value="1"/>
</dbReference>
<protein>
    <recommendedName>
        <fullName evidence="1">RNA helicase</fullName>
        <ecNumber evidence="1">3.6.4.13</ecNumber>
    </recommendedName>
</protein>
<dbReference type="InParanoid" id="A0A2T3AGG9"/>
<keyword evidence="4" id="KW-0347">Helicase</keyword>
<accession>A0A2T3AGG9</accession>
<evidence type="ECO:0000256" key="4">
    <source>
        <dbReference type="ARBA" id="ARBA00022806"/>
    </source>
</evidence>
<dbReference type="SUPFAM" id="SSF52540">
    <property type="entry name" value="P-loop containing nucleoside triphosphate hydrolases"/>
    <property type="match status" value="1"/>
</dbReference>
<dbReference type="PANTHER" id="PTHR18934">
    <property type="entry name" value="ATP-DEPENDENT RNA HELICASE"/>
    <property type="match status" value="1"/>
</dbReference>
<feature type="region of interest" description="Disordered" evidence="7">
    <location>
        <begin position="43"/>
        <end position="112"/>
    </location>
</feature>
<feature type="compositionally biased region" description="Low complexity" evidence="7">
    <location>
        <begin position="1392"/>
        <end position="1402"/>
    </location>
</feature>
<proteinExistence type="predicted"/>
<keyword evidence="6" id="KW-0694">RNA-binding</keyword>
<dbReference type="EC" id="3.6.4.13" evidence="1"/>
<dbReference type="GO" id="GO:0016787">
    <property type="term" value="F:hydrolase activity"/>
    <property type="evidence" value="ECO:0007669"/>
    <property type="project" value="UniProtKB-KW"/>
</dbReference>
<dbReference type="InterPro" id="IPR011545">
    <property type="entry name" value="DEAD/DEAH_box_helicase_dom"/>
</dbReference>
<dbReference type="GO" id="GO:0003723">
    <property type="term" value="F:RNA binding"/>
    <property type="evidence" value="ECO:0007669"/>
    <property type="project" value="UniProtKB-KW"/>
</dbReference>
<evidence type="ECO:0000256" key="2">
    <source>
        <dbReference type="ARBA" id="ARBA00022741"/>
    </source>
</evidence>
<dbReference type="GO" id="GO:1990904">
    <property type="term" value="C:ribonucleoprotein complex"/>
    <property type="evidence" value="ECO:0007669"/>
    <property type="project" value="UniProtKB-ARBA"/>
</dbReference>
<dbReference type="InterPro" id="IPR048333">
    <property type="entry name" value="HA2_WH"/>
</dbReference>
<dbReference type="InterPro" id="IPR007502">
    <property type="entry name" value="Helicase-assoc_dom"/>
</dbReference>
<keyword evidence="2" id="KW-0547">Nucleotide-binding</keyword>
<dbReference type="STRING" id="2025994.A0A2T3AGG9"/>
<evidence type="ECO:0000256" key="1">
    <source>
        <dbReference type="ARBA" id="ARBA00012552"/>
    </source>
</evidence>
<dbReference type="Pfam" id="PF00271">
    <property type="entry name" value="Helicase_C"/>
    <property type="match status" value="1"/>
</dbReference>
<dbReference type="Gene3D" id="1.20.120.1080">
    <property type="match status" value="1"/>
</dbReference>
<evidence type="ECO:0000313" key="10">
    <source>
        <dbReference type="EMBL" id="PSR97295.1"/>
    </source>
</evidence>
<dbReference type="PANTHER" id="PTHR18934:SF237">
    <property type="entry name" value="ATP-DEPENDENT DNA_RNA HELICASE DHX36"/>
    <property type="match status" value="1"/>
</dbReference>
<reference evidence="10 11" key="1">
    <citation type="journal article" date="2018" name="Mycol. Prog.">
        <title>Coniella lustricola, a new species from submerged detritus.</title>
        <authorList>
            <person name="Raudabaugh D.B."/>
            <person name="Iturriaga T."/>
            <person name="Carver A."/>
            <person name="Mondo S."/>
            <person name="Pangilinan J."/>
            <person name="Lipzen A."/>
            <person name="He G."/>
            <person name="Amirebrahimi M."/>
            <person name="Grigoriev I.V."/>
            <person name="Miller A.N."/>
        </authorList>
    </citation>
    <scope>NUCLEOTIDE SEQUENCE [LARGE SCALE GENOMIC DNA]</scope>
    <source>
        <strain evidence="10 11">B22-T-1</strain>
    </source>
</reference>
<dbReference type="SMART" id="SM00487">
    <property type="entry name" value="DEXDc"/>
    <property type="match status" value="1"/>
</dbReference>
<evidence type="ECO:0000259" key="8">
    <source>
        <dbReference type="PROSITE" id="PS51192"/>
    </source>
</evidence>
<feature type="domain" description="Helicase ATP-binding" evidence="8">
    <location>
        <begin position="522"/>
        <end position="697"/>
    </location>
</feature>
<dbReference type="GO" id="GO:0003724">
    <property type="term" value="F:RNA helicase activity"/>
    <property type="evidence" value="ECO:0007669"/>
    <property type="project" value="UniProtKB-EC"/>
</dbReference>
<gene>
    <name evidence="10" type="ORF">BD289DRAFT_404002</name>
</gene>
<organism evidence="10 11">
    <name type="scientific">Coniella lustricola</name>
    <dbReference type="NCBI Taxonomy" id="2025994"/>
    <lineage>
        <taxon>Eukaryota</taxon>
        <taxon>Fungi</taxon>
        <taxon>Dikarya</taxon>
        <taxon>Ascomycota</taxon>
        <taxon>Pezizomycotina</taxon>
        <taxon>Sordariomycetes</taxon>
        <taxon>Sordariomycetidae</taxon>
        <taxon>Diaporthales</taxon>
        <taxon>Schizoparmaceae</taxon>
        <taxon>Coniella</taxon>
    </lineage>
</organism>
<dbReference type="InterPro" id="IPR002464">
    <property type="entry name" value="DNA/RNA_helicase_DEAH_CS"/>
</dbReference>
<dbReference type="EMBL" id="KZ678392">
    <property type="protein sequence ID" value="PSR97295.1"/>
    <property type="molecule type" value="Genomic_DNA"/>
</dbReference>
<dbReference type="Proteomes" id="UP000241462">
    <property type="component" value="Unassembled WGS sequence"/>
</dbReference>
<dbReference type="SMART" id="SM00490">
    <property type="entry name" value="HELICc"/>
    <property type="match status" value="1"/>
</dbReference>
<feature type="domain" description="Helicase C-terminal" evidence="9">
    <location>
        <begin position="795"/>
        <end position="968"/>
    </location>
</feature>
<dbReference type="InterPro" id="IPR027417">
    <property type="entry name" value="P-loop_NTPase"/>
</dbReference>
<dbReference type="GO" id="GO:0005524">
    <property type="term" value="F:ATP binding"/>
    <property type="evidence" value="ECO:0007669"/>
    <property type="project" value="UniProtKB-KW"/>
</dbReference>
<dbReference type="PROSITE" id="PS51192">
    <property type="entry name" value="HELICASE_ATP_BIND_1"/>
    <property type="match status" value="1"/>
</dbReference>
<evidence type="ECO:0000256" key="5">
    <source>
        <dbReference type="ARBA" id="ARBA00022840"/>
    </source>
</evidence>
<dbReference type="Gene3D" id="3.40.50.300">
    <property type="entry name" value="P-loop containing nucleotide triphosphate hydrolases"/>
    <property type="match status" value="2"/>
</dbReference>
<feature type="compositionally biased region" description="Basic and acidic residues" evidence="7">
    <location>
        <begin position="1361"/>
        <end position="1372"/>
    </location>
</feature>
<keyword evidence="11" id="KW-1185">Reference proteome</keyword>
<dbReference type="GO" id="GO:0005634">
    <property type="term" value="C:nucleus"/>
    <property type="evidence" value="ECO:0007669"/>
    <property type="project" value="TreeGrafter"/>
</dbReference>
<evidence type="ECO:0000313" key="11">
    <source>
        <dbReference type="Proteomes" id="UP000241462"/>
    </source>
</evidence>
<feature type="region of interest" description="Disordered" evidence="7">
    <location>
        <begin position="452"/>
        <end position="474"/>
    </location>
</feature>
<dbReference type="FunFam" id="1.20.120.1080:FF:000002">
    <property type="entry name" value="Putative ATP-dependent RNA helicase DHX36"/>
    <property type="match status" value="1"/>
</dbReference>
<evidence type="ECO:0000256" key="6">
    <source>
        <dbReference type="ARBA" id="ARBA00022884"/>
    </source>
</evidence>
<dbReference type="CDD" id="cd18791">
    <property type="entry name" value="SF2_C_RHA"/>
    <property type="match status" value="1"/>
</dbReference>
<dbReference type="InterPro" id="IPR014001">
    <property type="entry name" value="Helicase_ATP-bd"/>
</dbReference>
<evidence type="ECO:0000256" key="7">
    <source>
        <dbReference type="SAM" id="MobiDB-lite"/>
    </source>
</evidence>
<dbReference type="Pfam" id="PF21010">
    <property type="entry name" value="HA2_C"/>
    <property type="match status" value="1"/>
</dbReference>
<dbReference type="PROSITE" id="PS51194">
    <property type="entry name" value="HELICASE_CTER"/>
    <property type="match status" value="1"/>
</dbReference>
<dbReference type="OrthoDB" id="5600252at2759"/>
<feature type="region of interest" description="Disordered" evidence="7">
    <location>
        <begin position="1361"/>
        <end position="1410"/>
    </location>
</feature>
<dbReference type="Pfam" id="PF00270">
    <property type="entry name" value="DEAD"/>
    <property type="match status" value="1"/>
</dbReference>
<dbReference type="SMART" id="SM00847">
    <property type="entry name" value="HA2"/>
    <property type="match status" value="1"/>
</dbReference>
<name>A0A2T3AGG9_9PEZI</name>
<dbReference type="CDD" id="cd17917">
    <property type="entry name" value="DEXHc_RHA-like"/>
    <property type="match status" value="1"/>
</dbReference>
<dbReference type="InterPro" id="IPR001650">
    <property type="entry name" value="Helicase_C-like"/>
</dbReference>
<evidence type="ECO:0000259" key="9">
    <source>
        <dbReference type="PROSITE" id="PS51194"/>
    </source>
</evidence>
<keyword evidence="3 10" id="KW-0378">Hydrolase</keyword>
<keyword evidence="5" id="KW-0067">ATP-binding</keyword>
<dbReference type="PROSITE" id="PS00690">
    <property type="entry name" value="DEAH_ATP_HELICASE"/>
    <property type="match status" value="1"/>
</dbReference>
<evidence type="ECO:0000256" key="3">
    <source>
        <dbReference type="ARBA" id="ARBA00022801"/>
    </source>
</evidence>
<sequence length="1424" mass="158565">MRWPLPNCTLATLHRPSIGLHRPPHFAAVRPPGSALVSYAALSRGMQKGKRPRSKEQGKKRGTAPGQEQGKKRGTAPGQEQGKKRGQEQSRQAAPKNRKFSQHAVRDNGVRAKPPAERALVLEFGQEAILSSMPFPTRKELPQMPKDVLTHPLSALQIALDCIGGTRETTTSKFVHEELNKSYLRAVTTLRLPDRDDIEVLGEGLSVAAAKKASGLHALAKLHAQGLLALPWAQTKLSAEDVKDERNGMIEIFNYAARYGCIPSYAFRRLRRGAIVHIEMPEHEIKVTVHTQGGLEHGEAAASREFKRQAELYHVKKGADLPAIDERAIVTASNAAQFFDFCRDVEDPAGFVEIKATQDEKNGGWGAHAVLDGKKLGTHVTVVSGGKKAAVNIAYLVAAMSVAKNNTELWEKFRNNLIAGNGNYLSKVQPKDLVLSTRSLTELRKLNQYAQRYQKRRQTSDGATEAQRHRSRRRPIFTQAQLAAKSTELKQKLETYQQSPELEQLRTKRYDLPMSQYAPQVREIVENNIYCVIIGATGSGKTTQVPQILLDQAIENGTGASCNVVCTQPRRIAATSVARRVAEERSERLQDTVGYQVRFDSKLPEPNGSIVYCTTGILLQQLQHEPDEVYDNVSHLVIDEVHERDTIIDFLLIILKKTMAQRAAEGKQVPKVILMSATIDADRFSKYFRNSIKTDLSADCPTLSVPGRTFPVKELYLENILSDLKDKYDPKELRLLTSEQQTAEYLAAEKTESNSAGDYVQDVVIDWKKKSATAADAMVDDPNDTLVPLGLVATTIGHIAKTTSEGAVLAFLPGLDEIVKTEKMLRDQPLLGVNFNDEERFRIFLLHSSIPDSQKSVFEPVPAGCRKIVLSTNIAETSVTIPDVQYVIDTGKSRETRYDQLRRITSLQCGWISKSNAKQRAGRAGRVQNGNYFALYTSSRAKSFRAIALPELLRSDLQEVCLDVMSQTFKMPVRDFLAEAIEPPSATAVDTAMRSLSELGAITPGEALTPLGRILASLPVHPSLGKMIVLGIIFKCLDPMIILGAAAAERSLFVKPLHARAQVDKVRKSFCKESESDHLTLLRAFRAARQTSMRNPGNVHYLFSENFIHHGAYRAIDSTARQIEEILKDAGLAETRDPRFALQYGGQELNRYSGSDELVKALLFAGLYPNIAINRKGPQFRTQTEKNTFIHPSSVISVDKKMLVSPRPLVTFSTLALSADGGRMNMREATVGSSLMPALLAGKAEVEGPIILLDKWLPFYVKAGRDDYTMNSRSQGSYVSRDILEFRQALDTMLENAFDSLVVRTRQVVDDDVRNTLADGLVKLLALDAERTMPQRHTLDYVQQDEKRRSPQEQMRFDLEQARNNGARDRPFMRGVSSWSPQPPSRWREGPPSRWSQPRPSQNGRVDGRAMWQNIVRTAQKESV</sequence>